<comment type="caution">
    <text evidence="3">The sequence shown here is derived from an EMBL/GenBank/DDBJ whole genome shotgun (WGS) entry which is preliminary data.</text>
</comment>
<feature type="compositionally biased region" description="Polar residues" evidence="1">
    <location>
        <begin position="39"/>
        <end position="58"/>
    </location>
</feature>
<protein>
    <submittedName>
        <fullName evidence="3">YhcN/YlaJ family sporulation lipoprotein</fullName>
    </submittedName>
</protein>
<reference evidence="3" key="1">
    <citation type="submission" date="2020-10" db="EMBL/GenBank/DDBJ databases">
        <authorList>
            <person name="Gilroy R."/>
        </authorList>
    </citation>
    <scope>NUCLEOTIDE SEQUENCE</scope>
    <source>
        <strain evidence="3">ChiSjej6B24-2974</strain>
    </source>
</reference>
<evidence type="ECO:0000256" key="1">
    <source>
        <dbReference type="SAM" id="MobiDB-lite"/>
    </source>
</evidence>
<sequence>MKLSKWMLLTAVLLTAALCLTGCMNSGNRVDTAAPSPSVGATGNTGDVGDSSDTNQSGLAGDAGTGSATPFNWVNNAAQVETAINQISEISDSRVVVTGTTALVAVRYTDAYQGETTERIREMVAGAVREADPTIQTVAVTSEEADVTAVYELSDRIRAGENADDMADEINRIVRNPTTLR</sequence>
<dbReference type="Pfam" id="PF09580">
    <property type="entry name" value="Spore_YhcN_YlaJ"/>
    <property type="match status" value="1"/>
</dbReference>
<proteinExistence type="predicted"/>
<feature type="region of interest" description="Disordered" evidence="1">
    <location>
        <begin position="30"/>
        <end position="64"/>
    </location>
</feature>
<reference evidence="3" key="2">
    <citation type="journal article" date="2021" name="PeerJ">
        <title>Extensive microbial diversity within the chicken gut microbiome revealed by metagenomics and culture.</title>
        <authorList>
            <person name="Gilroy R."/>
            <person name="Ravi A."/>
            <person name="Getino M."/>
            <person name="Pursley I."/>
            <person name="Horton D.L."/>
            <person name="Alikhan N.F."/>
            <person name="Baker D."/>
            <person name="Gharbi K."/>
            <person name="Hall N."/>
            <person name="Watson M."/>
            <person name="Adriaenssens E.M."/>
            <person name="Foster-Nyarko E."/>
            <person name="Jarju S."/>
            <person name="Secka A."/>
            <person name="Antonio M."/>
            <person name="Oren A."/>
            <person name="Chaudhuri R.R."/>
            <person name="La Ragione R."/>
            <person name="Hildebrand F."/>
            <person name="Pallen M.J."/>
        </authorList>
    </citation>
    <scope>NUCLEOTIDE SEQUENCE</scope>
    <source>
        <strain evidence="3">ChiSjej6B24-2974</strain>
    </source>
</reference>
<evidence type="ECO:0000313" key="4">
    <source>
        <dbReference type="Proteomes" id="UP000824260"/>
    </source>
</evidence>
<keyword evidence="3" id="KW-0449">Lipoprotein</keyword>
<keyword evidence="2" id="KW-0732">Signal</keyword>
<organism evidence="3 4">
    <name type="scientific">Candidatus Pullichristensenella stercorigallinarum</name>
    <dbReference type="NCBI Taxonomy" id="2840909"/>
    <lineage>
        <taxon>Bacteria</taxon>
        <taxon>Bacillati</taxon>
        <taxon>Bacillota</taxon>
        <taxon>Clostridia</taxon>
        <taxon>Candidatus Pullichristensenella</taxon>
    </lineage>
</organism>
<feature type="signal peptide" evidence="2">
    <location>
        <begin position="1"/>
        <end position="21"/>
    </location>
</feature>
<feature type="chain" id="PRO_5039490168" evidence="2">
    <location>
        <begin position="22"/>
        <end position="181"/>
    </location>
</feature>
<evidence type="ECO:0000256" key="2">
    <source>
        <dbReference type="SAM" id="SignalP"/>
    </source>
</evidence>
<evidence type="ECO:0000313" key="3">
    <source>
        <dbReference type="EMBL" id="HIQ81466.1"/>
    </source>
</evidence>
<gene>
    <name evidence="3" type="ORF">IAA52_00005</name>
</gene>
<dbReference type="AlphaFoldDB" id="A0A9D0ZL74"/>
<name>A0A9D0ZL74_9FIRM</name>
<dbReference type="EMBL" id="DVFZ01000001">
    <property type="protein sequence ID" value="HIQ81466.1"/>
    <property type="molecule type" value="Genomic_DNA"/>
</dbReference>
<accession>A0A9D0ZL74</accession>
<dbReference type="InterPro" id="IPR019076">
    <property type="entry name" value="Spore_lipoprot_YhcN/YlaJ-like"/>
</dbReference>
<dbReference type="Proteomes" id="UP000824260">
    <property type="component" value="Unassembled WGS sequence"/>
</dbReference>